<keyword evidence="2" id="KW-1185">Reference proteome</keyword>
<protein>
    <submittedName>
        <fullName evidence="1">Uncharacterized protein</fullName>
    </submittedName>
</protein>
<dbReference type="EMBL" id="JAKZGP010000074">
    <property type="protein sequence ID" value="MCH7411385.1"/>
    <property type="molecule type" value="Genomic_DNA"/>
</dbReference>
<dbReference type="RefSeq" id="WP_241349778.1">
    <property type="nucleotide sequence ID" value="NZ_JAKZGP010000074.1"/>
</dbReference>
<accession>A0ABS9V618</accession>
<name>A0ABS9V618_9BACT</name>
<gene>
    <name evidence="1" type="ORF">MM239_18475</name>
</gene>
<comment type="caution">
    <text evidence="1">The sequence shown here is derived from an EMBL/GenBank/DDBJ whole genome shotgun (WGS) entry which is preliminary data.</text>
</comment>
<evidence type="ECO:0000313" key="1">
    <source>
        <dbReference type="EMBL" id="MCH7411385.1"/>
    </source>
</evidence>
<proteinExistence type="predicted"/>
<reference evidence="1" key="1">
    <citation type="submission" date="2022-03" db="EMBL/GenBank/DDBJ databases">
        <title>De novo assembled genomes of Belliella spp. (Cyclobacteriaceae) strains.</title>
        <authorList>
            <person name="Szabo A."/>
            <person name="Korponai K."/>
            <person name="Felfoldi T."/>
        </authorList>
    </citation>
    <scope>NUCLEOTIDE SEQUENCE</scope>
    <source>
        <strain evidence="1">DSM 111904</strain>
    </source>
</reference>
<organism evidence="1 2">
    <name type="scientific">Belliella filtrata</name>
    <dbReference type="NCBI Taxonomy" id="2923435"/>
    <lineage>
        <taxon>Bacteria</taxon>
        <taxon>Pseudomonadati</taxon>
        <taxon>Bacteroidota</taxon>
        <taxon>Cytophagia</taxon>
        <taxon>Cytophagales</taxon>
        <taxon>Cyclobacteriaceae</taxon>
        <taxon>Belliella</taxon>
    </lineage>
</organism>
<sequence>MGKIKSVIELKDLIITEKEEDILEGFDSENLSLKIEEATAIFNKDKELNYCNYSGCKLAI</sequence>
<evidence type="ECO:0000313" key="2">
    <source>
        <dbReference type="Proteomes" id="UP001165489"/>
    </source>
</evidence>
<dbReference type="Proteomes" id="UP001165489">
    <property type="component" value="Unassembled WGS sequence"/>
</dbReference>